<accession>D6XYY5</accession>
<dbReference type="EMBL" id="CP001791">
    <property type="protein sequence ID" value="ADH98293.1"/>
    <property type="molecule type" value="Genomic_DNA"/>
</dbReference>
<dbReference type="CDD" id="cd00093">
    <property type="entry name" value="HTH_XRE"/>
    <property type="match status" value="1"/>
</dbReference>
<dbReference type="InterPro" id="IPR001387">
    <property type="entry name" value="Cro/C1-type_HTH"/>
</dbReference>
<reference evidence="1" key="1">
    <citation type="submission" date="2009-10" db="EMBL/GenBank/DDBJ databases">
        <title>Complete sequence of Bacillus selenitireducens MLS10.</title>
        <authorList>
            <consortium name="US DOE Joint Genome Institute"/>
            <person name="Lucas S."/>
            <person name="Copeland A."/>
            <person name="Lapidus A."/>
            <person name="Glavina del Rio T."/>
            <person name="Dalin E."/>
            <person name="Tice H."/>
            <person name="Bruce D."/>
            <person name="Goodwin L."/>
            <person name="Pitluck S."/>
            <person name="Sims D."/>
            <person name="Brettin T."/>
            <person name="Detter J.C."/>
            <person name="Han C."/>
            <person name="Larimer F."/>
            <person name="Land M."/>
            <person name="Hauser L."/>
            <person name="Kyrpides N."/>
            <person name="Ovchinnikova G."/>
            <person name="Stolz J."/>
        </authorList>
    </citation>
    <scope>NUCLEOTIDE SEQUENCE [LARGE SCALE GENOMIC DNA]</scope>
    <source>
        <strain evidence="1">MLS10</strain>
    </source>
</reference>
<protein>
    <submittedName>
        <fullName evidence="1">Uncharacterized protein</fullName>
    </submittedName>
</protein>
<sequence>MKEAVALLRTNRDFKRTLYSGYFLYVDGYFIRNDGKFIESDNNGEMRLTEFALKNIDTGVLHFTEKEVIDNNANDEIIGYFSIDDVNKMKNIANNTNIDSLQYTSEGVNKKVFLQAHAEGKELQKRIADILNSLPNSGAKTLDLHMKNKGISNLKMAKIVNVSTQTISRMRNSDERINQEKTIIDICVALQLPGRLSLDLAEKLGMKFKNSENHSVYFMLLTSHYFDTVIDSKSYLNEKGFKLN</sequence>
<name>D6XYY5_BACIE</name>
<dbReference type="InterPro" id="IPR010982">
    <property type="entry name" value="Lambda_DNA-bd_dom_sf"/>
</dbReference>
<organism evidence="1 2">
    <name type="scientific">Bacillus selenitireducens (strain ATCC 700615 / DSM 15326 / MLS10)</name>
    <dbReference type="NCBI Taxonomy" id="439292"/>
    <lineage>
        <taxon>Bacteria</taxon>
        <taxon>Bacillati</taxon>
        <taxon>Bacillota</taxon>
        <taxon>Bacilli</taxon>
        <taxon>Bacillales</taxon>
        <taxon>Bacillaceae</taxon>
        <taxon>Salisediminibacterium</taxon>
    </lineage>
</organism>
<dbReference type="KEGG" id="bse:Bsel_0764"/>
<dbReference type="HOGENOM" id="CLU_1136274_0_0_9"/>
<gene>
    <name evidence="1" type="ordered locus">Bsel_0764</name>
</gene>
<keyword evidence="2" id="KW-1185">Reference proteome</keyword>
<dbReference type="Proteomes" id="UP000000271">
    <property type="component" value="Chromosome"/>
</dbReference>
<evidence type="ECO:0000313" key="1">
    <source>
        <dbReference type="EMBL" id="ADH98293.1"/>
    </source>
</evidence>
<evidence type="ECO:0000313" key="2">
    <source>
        <dbReference type="Proteomes" id="UP000000271"/>
    </source>
</evidence>
<dbReference type="SUPFAM" id="SSF47413">
    <property type="entry name" value="lambda repressor-like DNA-binding domains"/>
    <property type="match status" value="1"/>
</dbReference>
<dbReference type="STRING" id="439292.Bsel_0764"/>
<dbReference type="AlphaFoldDB" id="D6XYY5"/>
<proteinExistence type="predicted"/>
<dbReference type="GO" id="GO:0003677">
    <property type="term" value="F:DNA binding"/>
    <property type="evidence" value="ECO:0007669"/>
    <property type="project" value="InterPro"/>
</dbReference>